<dbReference type="AlphaFoldDB" id="A0A7W2EEY1"/>
<dbReference type="SUPFAM" id="SSF56281">
    <property type="entry name" value="Metallo-hydrolase/oxidoreductase"/>
    <property type="match status" value="1"/>
</dbReference>
<evidence type="ECO:0000259" key="2">
    <source>
        <dbReference type="SMART" id="SM00849"/>
    </source>
</evidence>
<dbReference type="InterPro" id="IPR050855">
    <property type="entry name" value="NDM-1-like"/>
</dbReference>
<dbReference type="InterPro" id="IPR001279">
    <property type="entry name" value="Metallo-B-lactamas"/>
</dbReference>
<dbReference type="RefSeq" id="WP_182214635.1">
    <property type="nucleotide sequence ID" value="NZ_JACEZS010000002.1"/>
</dbReference>
<comment type="caution">
    <text evidence="3">The sequence shown here is derived from an EMBL/GenBank/DDBJ whole genome shotgun (WGS) entry which is preliminary data.</text>
</comment>
<dbReference type="PANTHER" id="PTHR42951:SF17">
    <property type="entry name" value="METALLO-BETA-LACTAMASE DOMAIN-CONTAINING PROTEIN"/>
    <property type="match status" value="1"/>
</dbReference>
<gene>
    <name evidence="3" type="primary">bla</name>
    <name evidence="3" type="ORF">H3H36_04730</name>
</gene>
<feature type="signal peptide" evidence="1">
    <location>
        <begin position="1"/>
        <end position="31"/>
    </location>
</feature>
<dbReference type="SMART" id="SM00849">
    <property type="entry name" value="Lactamase_B"/>
    <property type="match status" value="1"/>
</dbReference>
<dbReference type="NCBIfam" id="NF033105">
    <property type="entry name" value="bla_subclass_B3"/>
    <property type="match status" value="1"/>
</dbReference>
<dbReference type="Gene3D" id="3.60.15.10">
    <property type="entry name" value="Ribonuclease Z/Hydroxyacylglutathione hydrolase-like"/>
    <property type="match status" value="1"/>
</dbReference>
<evidence type="ECO:0000256" key="1">
    <source>
        <dbReference type="SAM" id="SignalP"/>
    </source>
</evidence>
<dbReference type="NCBIfam" id="NF012229">
    <property type="entry name" value="bla_class_B_core"/>
    <property type="match status" value="1"/>
</dbReference>
<feature type="chain" id="PRO_5031088218" evidence="1">
    <location>
        <begin position="32"/>
        <end position="299"/>
    </location>
</feature>
<dbReference type="EMBL" id="JACEZS010000002">
    <property type="protein sequence ID" value="MBA5604665.1"/>
    <property type="molecule type" value="Genomic_DNA"/>
</dbReference>
<dbReference type="PANTHER" id="PTHR42951">
    <property type="entry name" value="METALLO-BETA-LACTAMASE DOMAIN-CONTAINING"/>
    <property type="match status" value="1"/>
</dbReference>
<protein>
    <submittedName>
        <fullName evidence="3">Subclass B3 metallo-beta-lactamase</fullName>
    </submittedName>
</protein>
<feature type="domain" description="Metallo-beta-lactamase" evidence="2">
    <location>
        <begin position="57"/>
        <end position="250"/>
    </location>
</feature>
<evidence type="ECO:0000313" key="3">
    <source>
        <dbReference type="EMBL" id="MBA5604665.1"/>
    </source>
</evidence>
<dbReference type="InterPro" id="IPR036866">
    <property type="entry name" value="RibonucZ/Hydroxyglut_hydro"/>
</dbReference>
<reference evidence="3 4" key="1">
    <citation type="submission" date="2020-07" db="EMBL/GenBank/DDBJ databases">
        <title>Novel species isolated from subtropical streams in China.</title>
        <authorList>
            <person name="Lu H."/>
        </authorList>
    </citation>
    <scope>NUCLEOTIDE SEQUENCE [LARGE SCALE GENOMIC DNA]</scope>
    <source>
        <strain evidence="3 4">FT3S</strain>
    </source>
</reference>
<dbReference type="Pfam" id="PF00753">
    <property type="entry name" value="Lactamase_B"/>
    <property type="match status" value="1"/>
</dbReference>
<name>A0A7W2EEY1_9BURK</name>
<accession>A0A7W2EEY1</accession>
<proteinExistence type="predicted"/>
<keyword evidence="4" id="KW-1185">Reference proteome</keyword>
<organism evidence="3 4">
    <name type="scientific">Rugamonas fusca</name>
    <dbReference type="NCBI Taxonomy" id="2758568"/>
    <lineage>
        <taxon>Bacteria</taxon>
        <taxon>Pseudomonadati</taxon>
        <taxon>Pseudomonadota</taxon>
        <taxon>Betaproteobacteria</taxon>
        <taxon>Burkholderiales</taxon>
        <taxon>Oxalobacteraceae</taxon>
        <taxon>Telluria group</taxon>
        <taxon>Rugamonas</taxon>
    </lineage>
</organism>
<dbReference type="Proteomes" id="UP000566711">
    <property type="component" value="Unassembled WGS sequence"/>
</dbReference>
<sequence length="299" mass="31923">MSSSPKKQLARALSACAALLATLAGAPAAHADTWDDWNKPVAPFKIYGDSYYVGVQGLSAVLVTSPQGHILIDGAFPESAQHIADSVRALGFRVEDIKYILNSHAHVDHAGGIAELQRMSGATVLAGPSAAAALQRGKMGPDDPQYKDTTPYPPVTHVGTVHDGEVVALGANRLTARYTPGHTQGGVSWTWEACEQQQCAAIVYADSINAISSDDFKFSDNARYPNVVQDLQHSFAVLEGLRCDIMVAVHPGSGDLWEKMAKANGKPHALLGDPGACKQYVAEARKTLARRLDRERSAQ</sequence>
<evidence type="ECO:0000313" key="4">
    <source>
        <dbReference type="Proteomes" id="UP000566711"/>
    </source>
</evidence>
<keyword evidence="1" id="KW-0732">Signal</keyword>